<keyword evidence="4" id="KW-1133">Transmembrane helix</keyword>
<evidence type="ECO:0000256" key="1">
    <source>
        <dbReference type="ARBA" id="ARBA00005568"/>
    </source>
</evidence>
<dbReference type="EMBL" id="UINC01005956">
    <property type="protein sequence ID" value="SVA24592.1"/>
    <property type="molecule type" value="Genomic_DNA"/>
</dbReference>
<dbReference type="GO" id="GO:0046872">
    <property type="term" value="F:metal ion binding"/>
    <property type="evidence" value="ECO:0007669"/>
    <property type="project" value="UniProtKB-KW"/>
</dbReference>
<dbReference type="PANTHER" id="PTHR30502:SF0">
    <property type="entry name" value="PHOSPHOENOLPYRUVATE CARBOXYLASE FAMILY PROTEIN"/>
    <property type="match status" value="1"/>
</dbReference>
<dbReference type="GO" id="GO:0016832">
    <property type="term" value="F:aldehyde-lyase activity"/>
    <property type="evidence" value="ECO:0007669"/>
    <property type="project" value="TreeGrafter"/>
</dbReference>
<dbReference type="Gene3D" id="3.20.20.60">
    <property type="entry name" value="Phosphoenolpyruvate-binding domains"/>
    <property type="match status" value="1"/>
</dbReference>
<evidence type="ECO:0000256" key="4">
    <source>
        <dbReference type="SAM" id="Phobius"/>
    </source>
</evidence>
<comment type="similarity">
    <text evidence="1">Belongs to the HpcH/HpaI aldolase family.</text>
</comment>
<dbReference type="InterPro" id="IPR015813">
    <property type="entry name" value="Pyrv/PenolPyrv_kinase-like_dom"/>
</dbReference>
<evidence type="ECO:0000256" key="3">
    <source>
        <dbReference type="ARBA" id="ARBA00023239"/>
    </source>
</evidence>
<feature type="transmembrane region" description="Helical" evidence="4">
    <location>
        <begin position="6"/>
        <end position="25"/>
    </location>
</feature>
<dbReference type="InterPro" id="IPR040442">
    <property type="entry name" value="Pyrv_kinase-like_dom_sf"/>
</dbReference>
<accession>A0A381U8P2</accession>
<dbReference type="PANTHER" id="PTHR30502">
    <property type="entry name" value="2-KETO-3-DEOXY-L-RHAMNONATE ALDOLASE"/>
    <property type="match status" value="1"/>
</dbReference>
<dbReference type="Pfam" id="PF03328">
    <property type="entry name" value="HpcH_HpaI"/>
    <property type="match status" value="1"/>
</dbReference>
<proteinExistence type="inferred from homology"/>
<protein>
    <recommendedName>
        <fullName evidence="5">HpcH/HpaI aldolase/citrate lyase domain-containing protein</fullName>
    </recommendedName>
</protein>
<organism evidence="6">
    <name type="scientific">marine metagenome</name>
    <dbReference type="NCBI Taxonomy" id="408172"/>
    <lineage>
        <taxon>unclassified sequences</taxon>
        <taxon>metagenomes</taxon>
        <taxon>ecological metagenomes</taxon>
    </lineage>
</organism>
<keyword evidence="4" id="KW-0812">Transmembrane</keyword>
<sequence>MKTKHYLINIIIILFFCSFYTISSAQNNDVRLNRTIELLAQGKPTFGIFSGDRSLNNARSLARSNLDFVLIDMEHGPLDFETLRIFLLSMTDKRSIMQKGNLQANVTPIVRLPVNGRENLQFLSKQALDIGSFGVMYPFISTKEEALNAVRASRYPQKKGAADFNPPGLRGRAPTNAVWYWGLTSGDYVRRADVWPLDPNGEILTVIQIENPEGVNNIEEIISVPGIGAIFVGPSDLGITMGYPDNPGAPEIEEAIQKVLKACKKKNIPVGITTGPGSIERRLKEGFRFVTVGGDGGISPGTATTLQRGRTASGRK</sequence>
<evidence type="ECO:0000256" key="2">
    <source>
        <dbReference type="ARBA" id="ARBA00022723"/>
    </source>
</evidence>
<keyword evidence="3" id="KW-0456">Lyase</keyword>
<reference evidence="6" key="1">
    <citation type="submission" date="2018-05" db="EMBL/GenBank/DDBJ databases">
        <authorList>
            <person name="Lanie J.A."/>
            <person name="Ng W.-L."/>
            <person name="Kazmierczak K.M."/>
            <person name="Andrzejewski T.M."/>
            <person name="Davidsen T.M."/>
            <person name="Wayne K.J."/>
            <person name="Tettelin H."/>
            <person name="Glass J.I."/>
            <person name="Rusch D."/>
            <person name="Podicherti R."/>
            <person name="Tsui H.-C.T."/>
            <person name="Winkler M.E."/>
        </authorList>
    </citation>
    <scope>NUCLEOTIDE SEQUENCE</scope>
</reference>
<dbReference type="SUPFAM" id="SSF51621">
    <property type="entry name" value="Phosphoenolpyruvate/pyruvate domain"/>
    <property type="match status" value="1"/>
</dbReference>
<keyword evidence="4" id="KW-0472">Membrane</keyword>
<dbReference type="InterPro" id="IPR005000">
    <property type="entry name" value="Aldolase/citrate-lyase_domain"/>
</dbReference>
<evidence type="ECO:0000259" key="5">
    <source>
        <dbReference type="Pfam" id="PF03328"/>
    </source>
</evidence>
<dbReference type="AlphaFoldDB" id="A0A381U8P2"/>
<evidence type="ECO:0000313" key="6">
    <source>
        <dbReference type="EMBL" id="SVA24592.1"/>
    </source>
</evidence>
<gene>
    <name evidence="6" type="ORF">METZ01_LOCUS77446</name>
</gene>
<name>A0A381U8P2_9ZZZZ</name>
<keyword evidence="2" id="KW-0479">Metal-binding</keyword>
<dbReference type="GO" id="GO:0005737">
    <property type="term" value="C:cytoplasm"/>
    <property type="evidence" value="ECO:0007669"/>
    <property type="project" value="TreeGrafter"/>
</dbReference>
<dbReference type="InterPro" id="IPR050251">
    <property type="entry name" value="HpcH-HpaI_aldolase"/>
</dbReference>
<feature type="domain" description="HpcH/HpaI aldolase/citrate lyase" evidence="5">
    <location>
        <begin position="47"/>
        <end position="297"/>
    </location>
</feature>